<feature type="short sequence motif" description="GyrA-box" evidence="9">
    <location>
        <begin position="536"/>
        <end position="542"/>
    </location>
</feature>
<dbReference type="AlphaFoldDB" id="A0A2H0BR84"/>
<comment type="catalytic activity">
    <reaction evidence="1 9 10">
        <text>ATP-dependent breakage, passage and rejoining of double-stranded DNA.</text>
        <dbReference type="EC" id="5.6.2.2"/>
    </reaction>
</comment>
<dbReference type="PROSITE" id="PS52040">
    <property type="entry name" value="TOPO_IIA"/>
    <property type="match status" value="1"/>
</dbReference>
<keyword evidence="5 9" id="KW-0799">Topoisomerase</keyword>
<dbReference type="Pfam" id="PF00521">
    <property type="entry name" value="DNA_topoisoIV"/>
    <property type="match status" value="1"/>
</dbReference>
<dbReference type="PANTHER" id="PTHR43493:SF5">
    <property type="entry name" value="DNA GYRASE SUBUNIT A, CHLOROPLASTIC_MITOCHONDRIAL"/>
    <property type="match status" value="1"/>
</dbReference>
<organism evidence="13 14">
    <name type="scientific">Candidatus Uhrbacteria bacterium CG22_combo_CG10-13_8_21_14_all_47_17</name>
    <dbReference type="NCBI Taxonomy" id="1975041"/>
    <lineage>
        <taxon>Bacteria</taxon>
        <taxon>Candidatus Uhriibacteriota</taxon>
    </lineage>
</organism>
<dbReference type="GO" id="GO:0009330">
    <property type="term" value="C:DNA topoisomerase type II (double strand cut, ATP-hydrolyzing) complex"/>
    <property type="evidence" value="ECO:0007669"/>
    <property type="project" value="TreeGrafter"/>
</dbReference>
<dbReference type="InterPro" id="IPR005743">
    <property type="entry name" value="GyrA"/>
</dbReference>
<dbReference type="GO" id="GO:0006261">
    <property type="term" value="P:DNA-templated DNA replication"/>
    <property type="evidence" value="ECO:0007669"/>
    <property type="project" value="UniProtKB-UniRule"/>
</dbReference>
<evidence type="ECO:0000256" key="1">
    <source>
        <dbReference type="ARBA" id="ARBA00000185"/>
    </source>
</evidence>
<protein>
    <recommendedName>
        <fullName evidence="9">DNA gyrase subunit A</fullName>
        <ecNumber evidence="9">5.6.2.2</ecNumber>
    </recommendedName>
</protein>
<evidence type="ECO:0000259" key="12">
    <source>
        <dbReference type="PROSITE" id="PS52040"/>
    </source>
</evidence>
<keyword evidence="6 9" id="KW-0238">DNA-binding</keyword>
<dbReference type="Gene3D" id="2.120.10.90">
    <property type="entry name" value="DNA gyrase/topoisomerase IV, subunit A, C-terminal"/>
    <property type="match status" value="1"/>
</dbReference>
<feature type="domain" description="Topo IIA-type catalytic" evidence="12">
    <location>
        <begin position="43"/>
        <end position="509"/>
    </location>
</feature>
<reference evidence="13 14" key="1">
    <citation type="submission" date="2017-09" db="EMBL/GenBank/DDBJ databases">
        <title>Depth-based differentiation of microbial function through sediment-hosted aquifers and enrichment of novel symbionts in the deep terrestrial subsurface.</title>
        <authorList>
            <person name="Probst A.J."/>
            <person name="Ladd B."/>
            <person name="Jarett J.K."/>
            <person name="Geller-Mcgrath D.E."/>
            <person name="Sieber C.M."/>
            <person name="Emerson J.B."/>
            <person name="Anantharaman K."/>
            <person name="Thomas B.C."/>
            <person name="Malmstrom R."/>
            <person name="Stieglmeier M."/>
            <person name="Klingl A."/>
            <person name="Woyke T."/>
            <person name="Ryan C.M."/>
            <person name="Banfield J.F."/>
        </authorList>
    </citation>
    <scope>NUCLEOTIDE SEQUENCE [LARGE SCALE GENOMIC DNA]</scope>
    <source>
        <strain evidence="13">CG22_combo_CG10-13_8_21_14_all_47_17</strain>
    </source>
</reference>
<dbReference type="NCBIfam" id="NF004043">
    <property type="entry name" value="PRK05560.1"/>
    <property type="match status" value="1"/>
</dbReference>
<evidence type="ECO:0000256" key="11">
    <source>
        <dbReference type="SAM" id="Coils"/>
    </source>
</evidence>
<evidence type="ECO:0000256" key="8">
    <source>
        <dbReference type="ARBA" id="ARBA00063644"/>
    </source>
</evidence>
<dbReference type="EC" id="5.6.2.2" evidence="9"/>
<dbReference type="GO" id="GO:0005737">
    <property type="term" value="C:cytoplasm"/>
    <property type="evidence" value="ECO:0007669"/>
    <property type="project" value="UniProtKB-SubCell"/>
</dbReference>
<keyword evidence="7 9" id="KW-0413">Isomerase</keyword>
<feature type="coiled-coil region" evidence="11">
    <location>
        <begin position="444"/>
        <end position="494"/>
    </location>
</feature>
<dbReference type="NCBIfam" id="TIGR01063">
    <property type="entry name" value="gyrA"/>
    <property type="match status" value="1"/>
</dbReference>
<dbReference type="Gene3D" id="1.10.268.10">
    <property type="entry name" value="Topoisomerase, domain 3"/>
    <property type="match status" value="1"/>
</dbReference>
<name>A0A2H0BR84_9BACT</name>
<evidence type="ECO:0000256" key="4">
    <source>
        <dbReference type="ARBA" id="ARBA00022840"/>
    </source>
</evidence>
<dbReference type="InterPro" id="IPR050220">
    <property type="entry name" value="Type_II_DNA_Topoisomerases"/>
</dbReference>
<dbReference type="GO" id="GO:0005524">
    <property type="term" value="F:ATP binding"/>
    <property type="evidence" value="ECO:0007669"/>
    <property type="project" value="UniProtKB-UniRule"/>
</dbReference>
<dbReference type="FunFam" id="3.30.1360.40:FF:000002">
    <property type="entry name" value="DNA gyrase subunit A"/>
    <property type="match status" value="1"/>
</dbReference>
<feature type="active site" description="O-(5'-phospho-DNA)-tyrosine intermediate" evidence="9 10">
    <location>
        <position position="131"/>
    </location>
</feature>
<keyword evidence="9" id="KW-0963">Cytoplasm</keyword>
<comment type="function">
    <text evidence="9">A type II topoisomerase that negatively supercoils closed circular double-stranded (ds) DNA in an ATP-dependent manner to modulate DNA topology and maintain chromosomes in an underwound state. Negative supercoiling favors strand separation, and DNA replication, transcription, recombination and repair, all of which involve strand separation. Also able to catalyze the interconversion of other topological isomers of dsDNA rings, including catenanes and knotted rings. Type II topoisomerases break and join 2 DNA strands simultaneously in an ATP-dependent manner.</text>
</comment>
<dbReference type="Gene3D" id="3.90.199.10">
    <property type="entry name" value="Topoisomerase II, domain 5"/>
    <property type="match status" value="1"/>
</dbReference>
<gene>
    <name evidence="9" type="primary">gyrA</name>
    <name evidence="13" type="ORF">COX00_04655</name>
</gene>
<dbReference type="InterPro" id="IPR013758">
    <property type="entry name" value="Topo_IIA_A/C_ab"/>
</dbReference>
<keyword evidence="4 9" id="KW-0067">ATP-binding</keyword>
<dbReference type="EMBL" id="PCSZ01000078">
    <property type="protein sequence ID" value="PIP60185.1"/>
    <property type="molecule type" value="Genomic_DNA"/>
</dbReference>
<comment type="subunit">
    <text evidence="8">Heterotetramer composed of ParC and ParE.</text>
</comment>
<evidence type="ECO:0000256" key="3">
    <source>
        <dbReference type="ARBA" id="ARBA00022741"/>
    </source>
</evidence>
<comment type="subunit">
    <text evidence="9">Heterotetramer, composed of two GyrA and two GyrB chains. In the heterotetramer, GyrA contains the active site tyrosine that forms a transient covalent intermediate with DNA, while GyrB binds cofactors and catalyzes ATP hydrolysis.</text>
</comment>
<keyword evidence="11" id="KW-0175">Coiled coil</keyword>
<dbReference type="GO" id="GO:0005694">
    <property type="term" value="C:chromosome"/>
    <property type="evidence" value="ECO:0007669"/>
    <property type="project" value="InterPro"/>
</dbReference>
<dbReference type="InterPro" id="IPR006691">
    <property type="entry name" value="GyrA/parC_rep"/>
</dbReference>
<dbReference type="Pfam" id="PF03989">
    <property type="entry name" value="DNA_gyraseA_C"/>
    <property type="match status" value="6"/>
</dbReference>
<evidence type="ECO:0000313" key="14">
    <source>
        <dbReference type="Proteomes" id="UP000231581"/>
    </source>
</evidence>
<dbReference type="SUPFAM" id="SSF56719">
    <property type="entry name" value="Type II DNA topoisomerase"/>
    <property type="match status" value="1"/>
</dbReference>
<dbReference type="InterPro" id="IPR013757">
    <property type="entry name" value="Topo_IIA_A_a_sf"/>
</dbReference>
<dbReference type="GO" id="GO:0034335">
    <property type="term" value="F:DNA negative supercoiling activity"/>
    <property type="evidence" value="ECO:0007669"/>
    <property type="project" value="UniProtKB-ARBA"/>
</dbReference>
<evidence type="ECO:0000256" key="6">
    <source>
        <dbReference type="ARBA" id="ARBA00023125"/>
    </source>
</evidence>
<evidence type="ECO:0000313" key="13">
    <source>
        <dbReference type="EMBL" id="PIP60185.1"/>
    </source>
</evidence>
<evidence type="ECO:0000256" key="7">
    <source>
        <dbReference type="ARBA" id="ARBA00023235"/>
    </source>
</evidence>
<evidence type="ECO:0000256" key="5">
    <source>
        <dbReference type="ARBA" id="ARBA00023029"/>
    </source>
</evidence>
<dbReference type="Gene3D" id="3.30.1360.40">
    <property type="match status" value="1"/>
</dbReference>
<dbReference type="FunFam" id="3.90.199.10:FF:000001">
    <property type="entry name" value="DNA gyrase subunit A"/>
    <property type="match status" value="1"/>
</dbReference>
<dbReference type="InterPro" id="IPR002205">
    <property type="entry name" value="Topo_IIA_dom_A"/>
</dbReference>
<comment type="miscellaneous">
    <text evidence="9">Few gyrases are as efficient as E.coli at forming negative supercoils. Not all organisms have 2 type II topoisomerases; in organisms with a single type II topoisomerase this enzyme also has to decatenate newly replicated chromosomes.</text>
</comment>
<dbReference type="FunFam" id="2.120.10.90:FF:000005">
    <property type="entry name" value="DNA topoisomerase 4 subunit A"/>
    <property type="match status" value="1"/>
</dbReference>
<evidence type="ECO:0000256" key="9">
    <source>
        <dbReference type="HAMAP-Rule" id="MF_01897"/>
    </source>
</evidence>
<comment type="caution">
    <text evidence="13">The sequence shown here is derived from an EMBL/GenBank/DDBJ whole genome shotgun (WGS) entry which is preliminary data.</text>
</comment>
<dbReference type="SMART" id="SM00434">
    <property type="entry name" value="TOP4c"/>
    <property type="match status" value="1"/>
</dbReference>
<dbReference type="NCBIfam" id="NF004044">
    <property type="entry name" value="PRK05561.1"/>
    <property type="match status" value="1"/>
</dbReference>
<evidence type="ECO:0000256" key="10">
    <source>
        <dbReference type="PROSITE-ProRule" id="PRU01384"/>
    </source>
</evidence>
<dbReference type="HAMAP" id="MF_01897">
    <property type="entry name" value="GyrA"/>
    <property type="match status" value="1"/>
</dbReference>
<dbReference type="InterPro" id="IPR013760">
    <property type="entry name" value="Topo_IIA-like_dom_sf"/>
</dbReference>
<comment type="subcellular location">
    <subcellularLocation>
        <location evidence="9">Cytoplasm</location>
    </subcellularLocation>
</comment>
<dbReference type="GO" id="GO:0006265">
    <property type="term" value="P:DNA topological change"/>
    <property type="evidence" value="ECO:0007669"/>
    <property type="project" value="UniProtKB-UniRule"/>
</dbReference>
<comment type="similarity">
    <text evidence="2 9">Belongs to the type II topoisomerase GyrA/ParC subunit family.</text>
</comment>
<evidence type="ECO:0000256" key="2">
    <source>
        <dbReference type="ARBA" id="ARBA00008263"/>
    </source>
</evidence>
<proteinExistence type="inferred from homology"/>
<dbReference type="GO" id="GO:0003677">
    <property type="term" value="F:DNA binding"/>
    <property type="evidence" value="ECO:0007669"/>
    <property type="project" value="UniProtKB-UniRule"/>
</dbReference>
<sequence>MPETPEKNEQTPSVIGPTEVSLVEEVQTAFLDYAMSVIVDRALPDVRDGMKPVHRRILYSMWREGLRATAKFRKCATVVGDVLGKYHPHGDSAVYESLVRMAQDFSLRYPLVRGQGNFGSIDGDSAAAYRYTEAKLTAIAEEMLFDIEKNTVDFRPNYDGSHQEPRVLPAKIPNLLLNGTLGIAVGMATNIPPHNLTELCNGIVALIENPDITIDELCEIIPGPDLPTGGIIYDKSAIKQAYATGRGGIVMRAKTEIIEEKAGHFQIIVSELPYQVNKATLLEKIAMLVNEKKIEGIRDLRDESNKEGIRMVVDLKKDAYPKKVLNTLFKMTQLQDTFHVNSLCLIDGIQPRVLTLKNHLEEYLKHRQEVVRRRTQYELDRAKDRLHILDGLRIALLHIDKIIETIKKSKDKEEAKENLMKKFKLSEIQAQAILDMRLQSLANLERLKVEQEHAEKTKLVAELEAILKSAKKILAIIREEVEEIQEKYGDARRTKIIPGPVGEFSMEDLVPEEETLVMMTMDGYIKRLPPDTFRTQGRGGKGVVGLATKEEDRVKRMFMANTHSEILFFTNRGRVFRLKAYELPQGSRTSKGQAIVNFLQLAPGERVSVILPKDDVEDAKFLVMVTASGTIKKTALDEFDNVRRSGLIALNLREGDDLLRVKPSTGTDDISIVTSQGQSIRFSEKGVRAMGRTAAGVRGLKLKKNDVVVGMDIIDPKKANKGDIELFTITENGMGKRTSLKEYKQQGRGGSGIRTAKVTPKTGKVVAAYISSKEDDSDLVMISKKGIVVRTPFKNVPSLGRDTQGVRLMRFKEKDDLVSSVTFV</sequence>
<dbReference type="InterPro" id="IPR035516">
    <property type="entry name" value="Gyrase/topoIV_suA_C"/>
</dbReference>
<dbReference type="CDD" id="cd00187">
    <property type="entry name" value="TOP4c"/>
    <property type="match status" value="1"/>
</dbReference>
<dbReference type="Proteomes" id="UP000231581">
    <property type="component" value="Unassembled WGS sequence"/>
</dbReference>
<dbReference type="FunFam" id="1.10.268.10:FF:000001">
    <property type="entry name" value="DNA gyrase subunit A"/>
    <property type="match status" value="1"/>
</dbReference>
<dbReference type="SUPFAM" id="SSF101904">
    <property type="entry name" value="GyrA/ParC C-terminal domain-like"/>
    <property type="match status" value="1"/>
</dbReference>
<accession>A0A2H0BR84</accession>
<keyword evidence="3 9" id="KW-0547">Nucleotide-binding</keyword>
<dbReference type="PANTHER" id="PTHR43493">
    <property type="entry name" value="DNA GYRASE/TOPOISOMERASE SUBUNIT A"/>
    <property type="match status" value="1"/>
</dbReference>